<gene>
    <name evidence="4" type="ORF">CXF42_10660</name>
    <name evidence="3" type="ORF">CXF48_00655</name>
</gene>
<dbReference type="RefSeq" id="WP_083826050.1">
    <property type="nucleotide sequence ID" value="NZ_CP066067.1"/>
</dbReference>
<dbReference type="PANTHER" id="PTHR34215:SF1">
    <property type="entry name" value="YLXR DOMAIN-CONTAINING PROTEIN"/>
    <property type="match status" value="1"/>
</dbReference>
<comment type="caution">
    <text evidence="3">The sequence shown here is derived from an EMBL/GenBank/DDBJ whole genome shotgun (WGS) entry which is preliminary data.</text>
</comment>
<evidence type="ECO:0000259" key="2">
    <source>
        <dbReference type="Pfam" id="PF04296"/>
    </source>
</evidence>
<dbReference type="AlphaFoldDB" id="A0A3R8VVG1"/>
<name>A0A3R8VVG1_9CORY</name>
<feature type="domain" description="YlxR" evidence="2">
    <location>
        <begin position="2"/>
        <end position="71"/>
    </location>
</feature>
<dbReference type="InterPro" id="IPR037465">
    <property type="entry name" value="YlxR"/>
</dbReference>
<proteinExistence type="predicted"/>
<evidence type="ECO:0000313" key="6">
    <source>
        <dbReference type="Proteomes" id="UP000278422"/>
    </source>
</evidence>
<evidence type="ECO:0000256" key="1">
    <source>
        <dbReference type="SAM" id="MobiDB-lite"/>
    </source>
</evidence>
<evidence type="ECO:0000313" key="3">
    <source>
        <dbReference type="EMBL" id="RRO87915.1"/>
    </source>
</evidence>
<dbReference type="Proteomes" id="UP000278422">
    <property type="component" value="Unassembled WGS sequence"/>
</dbReference>
<reference evidence="5 6" key="1">
    <citation type="submission" date="2018-01" db="EMBL/GenBank/DDBJ databases">
        <title>Twenty Corynebacterium bovis Genomes.</title>
        <authorList>
            <person name="Gulvik C.A."/>
        </authorList>
    </citation>
    <scope>NUCLEOTIDE SEQUENCE [LARGE SCALE GENOMIC DNA]</scope>
    <source>
        <strain evidence="4 6">16-2004</strain>
        <strain evidence="3 5">F6900</strain>
    </source>
</reference>
<dbReference type="PANTHER" id="PTHR34215">
    <property type="entry name" value="BLL0784 PROTEIN"/>
    <property type="match status" value="1"/>
</dbReference>
<dbReference type="InterPro" id="IPR035931">
    <property type="entry name" value="YlxR-like_sf"/>
</dbReference>
<feature type="compositionally biased region" description="Basic and acidic residues" evidence="1">
    <location>
        <begin position="80"/>
        <end position="97"/>
    </location>
</feature>
<evidence type="ECO:0000313" key="4">
    <source>
        <dbReference type="EMBL" id="RRQ01707.1"/>
    </source>
</evidence>
<dbReference type="GeneID" id="60807574"/>
<sequence length="97" mass="10882">MRTCIATRQVLPEKVLLRCVASHRPDGTVVILPDPRRRSPGRGAWISPTVDAWETAVSRRAFSRALRVPADADPGPVRDYIGHIGRDHPRQAERTEH</sequence>
<evidence type="ECO:0000313" key="5">
    <source>
        <dbReference type="Proteomes" id="UP000276526"/>
    </source>
</evidence>
<dbReference type="OrthoDB" id="5244965at2"/>
<dbReference type="Proteomes" id="UP000276526">
    <property type="component" value="Unassembled WGS sequence"/>
</dbReference>
<protein>
    <submittedName>
        <fullName evidence="3">DUF448 domain-containing protein</fullName>
    </submittedName>
</protein>
<feature type="region of interest" description="Disordered" evidence="1">
    <location>
        <begin position="73"/>
        <end position="97"/>
    </location>
</feature>
<dbReference type="Gene3D" id="3.30.1230.10">
    <property type="entry name" value="YlxR-like"/>
    <property type="match status" value="1"/>
</dbReference>
<dbReference type="SUPFAM" id="SSF64376">
    <property type="entry name" value="YlxR-like"/>
    <property type="match status" value="1"/>
</dbReference>
<keyword evidence="6" id="KW-1185">Reference proteome</keyword>
<dbReference type="Pfam" id="PF04296">
    <property type="entry name" value="YlxR"/>
    <property type="match status" value="1"/>
</dbReference>
<accession>A0A3R8VVG1</accession>
<dbReference type="InterPro" id="IPR007393">
    <property type="entry name" value="YlxR_dom"/>
</dbReference>
<dbReference type="EMBL" id="PQNK01000001">
    <property type="protein sequence ID" value="RRO87915.1"/>
    <property type="molecule type" value="Genomic_DNA"/>
</dbReference>
<dbReference type="EMBL" id="PQNQ01000055">
    <property type="protein sequence ID" value="RRQ01707.1"/>
    <property type="molecule type" value="Genomic_DNA"/>
</dbReference>
<organism evidence="3 5">
    <name type="scientific">Corynebacterium bovis</name>
    <dbReference type="NCBI Taxonomy" id="36808"/>
    <lineage>
        <taxon>Bacteria</taxon>
        <taxon>Bacillati</taxon>
        <taxon>Actinomycetota</taxon>
        <taxon>Actinomycetes</taxon>
        <taxon>Mycobacteriales</taxon>
        <taxon>Corynebacteriaceae</taxon>
        <taxon>Corynebacterium</taxon>
    </lineage>
</organism>